<evidence type="ECO:0000259" key="3">
    <source>
        <dbReference type="PROSITE" id="PS50883"/>
    </source>
</evidence>
<dbReference type="InterPro" id="IPR052155">
    <property type="entry name" value="Biofilm_reg_signaling"/>
</dbReference>
<feature type="domain" description="GGDEF" evidence="4">
    <location>
        <begin position="299"/>
        <end position="432"/>
    </location>
</feature>
<dbReference type="SMART" id="SM00267">
    <property type="entry name" value="GGDEF"/>
    <property type="match status" value="1"/>
</dbReference>
<dbReference type="InterPro" id="IPR043128">
    <property type="entry name" value="Rev_trsase/Diguanyl_cyclase"/>
</dbReference>
<dbReference type="InterPro" id="IPR001633">
    <property type="entry name" value="EAL_dom"/>
</dbReference>
<sequence length="703" mass="78126">MTEITSLLPGAAGDHSGQTPPALLASAFRLAGVGLCRVSGIHEPVSLDPVASGMIEIADGARPRALLRQADPESRSKLITAVRRALAGEPGRLDMSWLLGDTLAHTDVGVTLSDDDGVPVLLFTLADRTAEREEMAQLRRRNKHLWQTVDLNPQLPWLAEQDKGVIAVTDRYLKLVGLKEEEALGFLGWMKVVHPDDLEKMQAAVGRAMMTNEAMDIRLRFKVANQEYRWMRSQCFPLRNEEGNVVQWYGYTEDIHETVLAEMETRWAADHDSLTALPNRALFNRRLDETIARAAQDMTRVGLMVLDLDHFKDVNDLFGHDAGDKLLVQFSKVLQNSIFVEATIARLGGDEFAILLPNLENPQVMQDTIDAIFAELKTPIKFDGRDFDCRASAGWAIYPTQAANASELFKHADIALYEAKNTGRGRYMAFEPRMKNAMQRRVAMINLGREAVENGRLLPYYQPEYSLETGEIIGFEALLRRRDRNGAICLPGSIYEAFHDFEVAEAIGIEMLNMIVRDMADWRARGIDFGVMSINASTAEFRNRDFIQRLIDHADGAGIPRDRFCVEVNEDVFVGRAAPLVRQMILELKQEGFSIALDDFGTGYASLSHLREIPVDSLKIDRSFIMDLFGEAGSGNDSAAIVSAIIKLGHSLGMTVVAEGIETRRQAVFLKSHGCTIGQGFLFGRPAPKAVVEELLLGARKIA</sequence>
<dbReference type="Pfam" id="PF00990">
    <property type="entry name" value="GGDEF"/>
    <property type="match status" value="1"/>
</dbReference>
<dbReference type="InterPro" id="IPR000700">
    <property type="entry name" value="PAS-assoc_C"/>
</dbReference>
<dbReference type="PROSITE" id="PS50112">
    <property type="entry name" value="PAS"/>
    <property type="match status" value="1"/>
</dbReference>
<accession>A0A2W5A7D8</accession>
<dbReference type="PROSITE" id="PS50887">
    <property type="entry name" value="GGDEF"/>
    <property type="match status" value="1"/>
</dbReference>
<reference evidence="5 6" key="1">
    <citation type="submission" date="2017-08" db="EMBL/GenBank/DDBJ databases">
        <title>Infants hospitalized years apart are colonized by the same room-sourced microbial strains.</title>
        <authorList>
            <person name="Brooks B."/>
            <person name="Olm M.R."/>
            <person name="Firek B.A."/>
            <person name="Baker R."/>
            <person name="Thomas B.C."/>
            <person name="Morowitz M.J."/>
            <person name="Banfield J.F."/>
        </authorList>
    </citation>
    <scope>NUCLEOTIDE SEQUENCE [LARGE SCALE GENOMIC DNA]</scope>
    <source>
        <strain evidence="5">S2_018_000_R2_101</strain>
    </source>
</reference>
<dbReference type="PANTHER" id="PTHR44757">
    <property type="entry name" value="DIGUANYLATE CYCLASE DGCP"/>
    <property type="match status" value="1"/>
</dbReference>
<organism evidence="5 6">
    <name type="scientific">Sphingomonas sanxanigenens</name>
    <dbReference type="NCBI Taxonomy" id="397260"/>
    <lineage>
        <taxon>Bacteria</taxon>
        <taxon>Pseudomonadati</taxon>
        <taxon>Pseudomonadota</taxon>
        <taxon>Alphaproteobacteria</taxon>
        <taxon>Sphingomonadales</taxon>
        <taxon>Sphingomonadaceae</taxon>
        <taxon>Sphingomonas</taxon>
    </lineage>
</organism>
<dbReference type="Gene3D" id="3.30.450.20">
    <property type="entry name" value="PAS domain"/>
    <property type="match status" value="1"/>
</dbReference>
<dbReference type="Gene3D" id="3.20.20.450">
    <property type="entry name" value="EAL domain"/>
    <property type="match status" value="1"/>
</dbReference>
<dbReference type="NCBIfam" id="TIGR00229">
    <property type="entry name" value="sensory_box"/>
    <property type="match status" value="1"/>
</dbReference>
<evidence type="ECO:0000259" key="2">
    <source>
        <dbReference type="PROSITE" id="PS50113"/>
    </source>
</evidence>
<gene>
    <name evidence="5" type="ORF">DI623_06480</name>
</gene>
<feature type="domain" description="EAL" evidence="3">
    <location>
        <begin position="441"/>
        <end position="700"/>
    </location>
</feature>
<evidence type="ECO:0000259" key="4">
    <source>
        <dbReference type="PROSITE" id="PS50887"/>
    </source>
</evidence>
<dbReference type="InterPro" id="IPR035919">
    <property type="entry name" value="EAL_sf"/>
</dbReference>
<dbReference type="EMBL" id="QFNN01000026">
    <property type="protein sequence ID" value="PZO90540.1"/>
    <property type="molecule type" value="Genomic_DNA"/>
</dbReference>
<dbReference type="Gene3D" id="3.30.70.270">
    <property type="match status" value="1"/>
</dbReference>
<dbReference type="PANTHER" id="PTHR44757:SF2">
    <property type="entry name" value="BIOFILM ARCHITECTURE MAINTENANCE PROTEIN MBAA"/>
    <property type="match status" value="1"/>
</dbReference>
<dbReference type="PROSITE" id="PS50883">
    <property type="entry name" value="EAL"/>
    <property type="match status" value="1"/>
</dbReference>
<dbReference type="InterPro" id="IPR000014">
    <property type="entry name" value="PAS"/>
</dbReference>
<dbReference type="CDD" id="cd01949">
    <property type="entry name" value="GGDEF"/>
    <property type="match status" value="1"/>
</dbReference>
<evidence type="ECO:0000259" key="1">
    <source>
        <dbReference type="PROSITE" id="PS50112"/>
    </source>
</evidence>
<dbReference type="SMART" id="SM00052">
    <property type="entry name" value="EAL"/>
    <property type="match status" value="1"/>
</dbReference>
<dbReference type="AlphaFoldDB" id="A0A2W5A7D8"/>
<dbReference type="FunFam" id="3.30.70.270:FF:000001">
    <property type="entry name" value="Diguanylate cyclase domain protein"/>
    <property type="match status" value="1"/>
</dbReference>
<dbReference type="Proteomes" id="UP000249066">
    <property type="component" value="Unassembled WGS sequence"/>
</dbReference>
<dbReference type="PROSITE" id="PS50113">
    <property type="entry name" value="PAC"/>
    <property type="match status" value="1"/>
</dbReference>
<dbReference type="CDD" id="cd01948">
    <property type="entry name" value="EAL"/>
    <property type="match status" value="1"/>
</dbReference>
<dbReference type="SUPFAM" id="SSF141868">
    <property type="entry name" value="EAL domain-like"/>
    <property type="match status" value="1"/>
</dbReference>
<proteinExistence type="predicted"/>
<name>A0A2W5A7D8_9SPHN</name>
<dbReference type="SUPFAM" id="SSF55785">
    <property type="entry name" value="PYP-like sensor domain (PAS domain)"/>
    <property type="match status" value="1"/>
</dbReference>
<feature type="domain" description="PAC" evidence="2">
    <location>
        <begin position="215"/>
        <end position="267"/>
    </location>
</feature>
<dbReference type="CDD" id="cd00130">
    <property type="entry name" value="PAS"/>
    <property type="match status" value="1"/>
</dbReference>
<dbReference type="Pfam" id="PF00563">
    <property type="entry name" value="EAL"/>
    <property type="match status" value="1"/>
</dbReference>
<feature type="domain" description="PAS" evidence="1">
    <location>
        <begin position="141"/>
        <end position="212"/>
    </location>
</feature>
<dbReference type="InterPro" id="IPR013655">
    <property type="entry name" value="PAS_fold_3"/>
</dbReference>
<dbReference type="InterPro" id="IPR000160">
    <property type="entry name" value="GGDEF_dom"/>
</dbReference>
<dbReference type="SUPFAM" id="SSF55073">
    <property type="entry name" value="Nucleotide cyclase"/>
    <property type="match status" value="1"/>
</dbReference>
<comment type="caution">
    <text evidence="5">The sequence shown here is derived from an EMBL/GenBank/DDBJ whole genome shotgun (WGS) entry which is preliminary data.</text>
</comment>
<dbReference type="NCBIfam" id="TIGR00254">
    <property type="entry name" value="GGDEF"/>
    <property type="match status" value="1"/>
</dbReference>
<protein>
    <submittedName>
        <fullName evidence="5">GGDEF domain-containing protein</fullName>
    </submittedName>
</protein>
<evidence type="ECO:0000313" key="6">
    <source>
        <dbReference type="Proteomes" id="UP000249066"/>
    </source>
</evidence>
<dbReference type="InterPro" id="IPR035965">
    <property type="entry name" value="PAS-like_dom_sf"/>
</dbReference>
<evidence type="ECO:0000313" key="5">
    <source>
        <dbReference type="EMBL" id="PZO90540.1"/>
    </source>
</evidence>
<dbReference type="GO" id="GO:0003824">
    <property type="term" value="F:catalytic activity"/>
    <property type="evidence" value="ECO:0007669"/>
    <property type="project" value="UniProtKB-ARBA"/>
</dbReference>
<dbReference type="Pfam" id="PF08447">
    <property type="entry name" value="PAS_3"/>
    <property type="match status" value="1"/>
</dbReference>
<dbReference type="InterPro" id="IPR029787">
    <property type="entry name" value="Nucleotide_cyclase"/>
</dbReference>